<dbReference type="Proteomes" id="UP001054252">
    <property type="component" value="Unassembled WGS sequence"/>
</dbReference>
<reference evidence="2 3" key="1">
    <citation type="journal article" date="2021" name="Commun. Biol.">
        <title>The genome of Shorea leprosula (Dipterocarpaceae) highlights the ecological relevance of drought in aseasonal tropical rainforests.</title>
        <authorList>
            <person name="Ng K.K.S."/>
            <person name="Kobayashi M.J."/>
            <person name="Fawcett J.A."/>
            <person name="Hatakeyama M."/>
            <person name="Paape T."/>
            <person name="Ng C.H."/>
            <person name="Ang C.C."/>
            <person name="Tnah L.H."/>
            <person name="Lee C.T."/>
            <person name="Nishiyama T."/>
            <person name="Sese J."/>
            <person name="O'Brien M.J."/>
            <person name="Copetti D."/>
            <person name="Mohd Noor M.I."/>
            <person name="Ong R.C."/>
            <person name="Putra M."/>
            <person name="Sireger I.Z."/>
            <person name="Indrioko S."/>
            <person name="Kosugi Y."/>
            <person name="Izuno A."/>
            <person name="Isagi Y."/>
            <person name="Lee S.L."/>
            <person name="Shimizu K.K."/>
        </authorList>
    </citation>
    <scope>NUCLEOTIDE SEQUENCE [LARGE SCALE GENOMIC DNA]</scope>
    <source>
        <strain evidence="2">214</strain>
    </source>
</reference>
<evidence type="ECO:0000256" key="1">
    <source>
        <dbReference type="SAM" id="MobiDB-lite"/>
    </source>
</evidence>
<feature type="region of interest" description="Disordered" evidence="1">
    <location>
        <begin position="1"/>
        <end position="47"/>
    </location>
</feature>
<dbReference type="EMBL" id="BPVZ01000008">
    <property type="protein sequence ID" value="GKU95175.1"/>
    <property type="molecule type" value="Genomic_DNA"/>
</dbReference>
<organism evidence="2 3">
    <name type="scientific">Rubroshorea leprosula</name>
    <dbReference type="NCBI Taxonomy" id="152421"/>
    <lineage>
        <taxon>Eukaryota</taxon>
        <taxon>Viridiplantae</taxon>
        <taxon>Streptophyta</taxon>
        <taxon>Embryophyta</taxon>
        <taxon>Tracheophyta</taxon>
        <taxon>Spermatophyta</taxon>
        <taxon>Magnoliopsida</taxon>
        <taxon>eudicotyledons</taxon>
        <taxon>Gunneridae</taxon>
        <taxon>Pentapetalae</taxon>
        <taxon>rosids</taxon>
        <taxon>malvids</taxon>
        <taxon>Malvales</taxon>
        <taxon>Dipterocarpaceae</taxon>
        <taxon>Rubroshorea</taxon>
    </lineage>
</organism>
<gene>
    <name evidence="2" type="ORF">SLEP1_g8568</name>
</gene>
<dbReference type="AlphaFoldDB" id="A0AAV5I7Q8"/>
<name>A0AAV5I7Q8_9ROSI</name>
<comment type="caution">
    <text evidence="2">The sequence shown here is derived from an EMBL/GenBank/DDBJ whole genome shotgun (WGS) entry which is preliminary data.</text>
</comment>
<protein>
    <submittedName>
        <fullName evidence="2">Uncharacterized protein</fullName>
    </submittedName>
</protein>
<proteinExistence type="predicted"/>
<evidence type="ECO:0000313" key="2">
    <source>
        <dbReference type="EMBL" id="GKU95175.1"/>
    </source>
</evidence>
<feature type="compositionally biased region" description="Basic and acidic residues" evidence="1">
    <location>
        <begin position="37"/>
        <end position="47"/>
    </location>
</feature>
<keyword evidence="3" id="KW-1185">Reference proteome</keyword>
<evidence type="ECO:0000313" key="3">
    <source>
        <dbReference type="Proteomes" id="UP001054252"/>
    </source>
</evidence>
<sequence length="111" mass="12360">MDCVQGKYSDCSPPQGRKRLKKENGYQGGGKRLLGRNGEKGKERGPNGMVHERIVLKKIAGDEMVEGWPKWLVDNIPREVLAGLVSKSADSYDKLAKAQEFKIKAIFSNEV</sequence>
<accession>A0AAV5I7Q8</accession>